<evidence type="ECO:0000259" key="1">
    <source>
        <dbReference type="PROSITE" id="PS51841"/>
    </source>
</evidence>
<dbReference type="STRING" id="1216006.VA7868_00434"/>
<dbReference type="InterPro" id="IPR036415">
    <property type="entry name" value="Lamin_tail_dom_sf"/>
</dbReference>
<protein>
    <submittedName>
        <fullName evidence="2">Intermediate filament tail domain protein</fullName>
    </submittedName>
</protein>
<keyword evidence="3" id="KW-1185">Reference proteome</keyword>
<dbReference type="Pfam" id="PF00932">
    <property type="entry name" value="LTD"/>
    <property type="match status" value="2"/>
</dbReference>
<evidence type="ECO:0000313" key="2">
    <source>
        <dbReference type="EMBL" id="SHH76128.1"/>
    </source>
</evidence>
<name>A0A1M5VLS6_9VIBR</name>
<dbReference type="Proteomes" id="UP000184608">
    <property type="component" value="Unassembled WGS sequence"/>
</dbReference>
<dbReference type="OrthoDB" id="6294868at2"/>
<dbReference type="AlphaFoldDB" id="A0A1M5VLS6"/>
<organism evidence="2 3">
    <name type="scientific">Vibrio aerogenes CECT 7868</name>
    <dbReference type="NCBI Taxonomy" id="1216006"/>
    <lineage>
        <taxon>Bacteria</taxon>
        <taxon>Pseudomonadati</taxon>
        <taxon>Pseudomonadota</taxon>
        <taxon>Gammaproteobacteria</taxon>
        <taxon>Vibrionales</taxon>
        <taxon>Vibrionaceae</taxon>
        <taxon>Vibrio</taxon>
    </lineage>
</organism>
<dbReference type="InterPro" id="IPR001322">
    <property type="entry name" value="Lamin_tail_dom"/>
</dbReference>
<dbReference type="Gene3D" id="2.60.40.1260">
    <property type="entry name" value="Lamin Tail domain"/>
    <property type="match status" value="2"/>
</dbReference>
<dbReference type="RefSeq" id="WP_073602197.1">
    <property type="nucleotide sequence ID" value="NZ_FQXZ01000005.1"/>
</dbReference>
<accession>A0A1M5VLS6</accession>
<dbReference type="EMBL" id="FQXZ01000005">
    <property type="protein sequence ID" value="SHH76128.1"/>
    <property type="molecule type" value="Genomic_DNA"/>
</dbReference>
<sequence>MSVIHRQIRQDMQKLIDQLSTHDLPAVKAVDQVWEDLNQLQLQYQIEIAHLRFQDETDQLNETITIKNRGTLIADLSGWTIEAGSPHQIYTFPEHSLLHPHQQFVVHTSGEHTHSFQFHHPIWNNRGDLATLKNHQGDVVCYWAYGQHAHSDVVISRIKADGHEGRGEGDEFIEIVNISEHIVDLSDWQVTSVRNQTTFTFPPGSKLRPGASLKIFTDKTTLAENEYSFNSHRALWNNQGGGAELIDYLGCMVSVYQY</sequence>
<proteinExistence type="predicted"/>
<dbReference type="SUPFAM" id="SSF74853">
    <property type="entry name" value="Lamin A/C globular tail domain"/>
    <property type="match status" value="2"/>
</dbReference>
<evidence type="ECO:0000313" key="3">
    <source>
        <dbReference type="Proteomes" id="UP000184608"/>
    </source>
</evidence>
<feature type="domain" description="LTD" evidence="1">
    <location>
        <begin position="145"/>
        <end position="258"/>
    </location>
</feature>
<gene>
    <name evidence="2" type="ORF">VA7868_00434</name>
</gene>
<dbReference type="PROSITE" id="PS51841">
    <property type="entry name" value="LTD"/>
    <property type="match status" value="1"/>
</dbReference>
<reference evidence="2 3" key="1">
    <citation type="submission" date="2016-11" db="EMBL/GenBank/DDBJ databases">
        <authorList>
            <person name="Jaros S."/>
            <person name="Januszkiewicz K."/>
            <person name="Wedrychowicz H."/>
        </authorList>
    </citation>
    <scope>NUCLEOTIDE SEQUENCE [LARGE SCALE GENOMIC DNA]</scope>
    <source>
        <strain evidence="2 3">CECT 7868</strain>
    </source>
</reference>